<evidence type="ECO:0000313" key="4">
    <source>
        <dbReference type="Proteomes" id="UP000522720"/>
    </source>
</evidence>
<keyword evidence="2" id="KW-0812">Transmembrane</keyword>
<dbReference type="AlphaFoldDB" id="A0A7X6MXB7"/>
<evidence type="ECO:0000313" key="3">
    <source>
        <dbReference type="EMBL" id="NKZ19463.1"/>
    </source>
</evidence>
<protein>
    <submittedName>
        <fullName evidence="3">Uncharacterized protein</fullName>
    </submittedName>
</protein>
<feature type="compositionally biased region" description="Polar residues" evidence="1">
    <location>
        <begin position="61"/>
        <end position="74"/>
    </location>
</feature>
<accession>A0A7X6MXB7</accession>
<sequence length="115" mass="13114">MISHDTKIVEIPYKRYLTRSKQYEKDWKRLETAYDASGHVIAEHKDIHDKGQTVKVKEQPTGPTTPSRGSQSGVSGKRVLPSTGTERNMLVEIMGLMIGFSWVAITLRKTRDTRR</sequence>
<dbReference type="EMBL" id="JAAXPR010000001">
    <property type="protein sequence ID" value="NKZ19463.1"/>
    <property type="molecule type" value="Genomic_DNA"/>
</dbReference>
<reference evidence="3 4" key="1">
    <citation type="submission" date="2020-04" db="EMBL/GenBank/DDBJ databases">
        <title>MicrobeNet Type strains.</title>
        <authorList>
            <person name="Nicholson A.C."/>
        </authorList>
    </citation>
    <scope>NUCLEOTIDE SEQUENCE [LARGE SCALE GENOMIC DNA]</scope>
    <source>
        <strain evidence="3 4">CCUG 69612</strain>
    </source>
</reference>
<proteinExistence type="predicted"/>
<feature type="transmembrane region" description="Helical" evidence="2">
    <location>
        <begin position="89"/>
        <end position="107"/>
    </location>
</feature>
<evidence type="ECO:0000256" key="1">
    <source>
        <dbReference type="SAM" id="MobiDB-lite"/>
    </source>
</evidence>
<dbReference type="RefSeq" id="WP_168548226.1">
    <property type="nucleotide sequence ID" value="NZ_JAAXPR010000001.1"/>
</dbReference>
<evidence type="ECO:0000256" key="2">
    <source>
        <dbReference type="SAM" id="Phobius"/>
    </source>
</evidence>
<feature type="region of interest" description="Disordered" evidence="1">
    <location>
        <begin position="44"/>
        <end position="82"/>
    </location>
</feature>
<keyword evidence="4" id="KW-1185">Reference proteome</keyword>
<dbReference type="Proteomes" id="UP000522720">
    <property type="component" value="Unassembled WGS sequence"/>
</dbReference>
<dbReference type="Gene3D" id="2.60.40.3930">
    <property type="match status" value="1"/>
</dbReference>
<name>A0A7X6MXB7_9STRE</name>
<keyword evidence="2" id="KW-0472">Membrane</keyword>
<gene>
    <name evidence="3" type="ORF">HF992_01100</name>
</gene>
<organism evidence="3 4">
    <name type="scientific">Streptococcus ovuberis</name>
    <dbReference type="NCBI Taxonomy" id="1936207"/>
    <lineage>
        <taxon>Bacteria</taxon>
        <taxon>Bacillati</taxon>
        <taxon>Bacillota</taxon>
        <taxon>Bacilli</taxon>
        <taxon>Lactobacillales</taxon>
        <taxon>Streptococcaceae</taxon>
        <taxon>Streptococcus</taxon>
    </lineage>
</organism>
<comment type="caution">
    <text evidence="3">The sequence shown here is derived from an EMBL/GenBank/DDBJ whole genome shotgun (WGS) entry which is preliminary data.</text>
</comment>
<keyword evidence="2" id="KW-1133">Transmembrane helix</keyword>
<feature type="compositionally biased region" description="Basic and acidic residues" evidence="1">
    <location>
        <begin position="44"/>
        <end position="58"/>
    </location>
</feature>